<dbReference type="CDD" id="cd06550">
    <property type="entry name" value="TM_ABC_iron-siderophores_like"/>
    <property type="match status" value="1"/>
</dbReference>
<evidence type="ECO:0000256" key="5">
    <source>
        <dbReference type="ARBA" id="ARBA00022692"/>
    </source>
</evidence>
<evidence type="ECO:0000256" key="1">
    <source>
        <dbReference type="ARBA" id="ARBA00004651"/>
    </source>
</evidence>
<dbReference type="GO" id="GO:0005886">
    <property type="term" value="C:plasma membrane"/>
    <property type="evidence" value="ECO:0007669"/>
    <property type="project" value="UniProtKB-SubCell"/>
</dbReference>
<dbReference type="EMBL" id="FQ312002">
    <property type="protein sequence ID" value="CBW15172.1"/>
    <property type="molecule type" value="Genomic_DNA"/>
</dbReference>
<evidence type="ECO:0000256" key="2">
    <source>
        <dbReference type="ARBA" id="ARBA00007935"/>
    </source>
</evidence>
<feature type="transmembrane region" description="Helical" evidence="9">
    <location>
        <begin position="89"/>
        <end position="109"/>
    </location>
</feature>
<organism evidence="10 11">
    <name type="scientific">Haemophilus parainfluenzae (strain T3T1)</name>
    <dbReference type="NCBI Taxonomy" id="862965"/>
    <lineage>
        <taxon>Bacteria</taxon>
        <taxon>Pseudomonadati</taxon>
        <taxon>Pseudomonadota</taxon>
        <taxon>Gammaproteobacteria</taxon>
        <taxon>Pasteurellales</taxon>
        <taxon>Pasteurellaceae</taxon>
        <taxon>Haemophilus</taxon>
    </lineage>
</organism>
<feature type="transmembrane region" description="Helical" evidence="9">
    <location>
        <begin position="307"/>
        <end position="328"/>
    </location>
</feature>
<keyword evidence="6 9" id="KW-1133">Transmembrane helix</keyword>
<reference evidence="11" key="1">
    <citation type="submission" date="2010-07" db="EMBL/GenBank/DDBJ databases">
        <title>The genome sequence of Haemophilus parainfluenzae T3T1.</title>
        <authorList>
            <person name="Crook D."/>
            <person name="Hood D."/>
            <person name="Moxon R."/>
            <person name="Parkhill J."/>
            <person name="Aslett M."/>
            <person name="Bentley S.D."/>
        </authorList>
    </citation>
    <scope>NUCLEOTIDE SEQUENCE [LARGE SCALE GENOMIC DNA]</scope>
    <source>
        <strain evidence="11">T3T1</strain>
    </source>
</reference>
<evidence type="ECO:0000313" key="10">
    <source>
        <dbReference type="EMBL" id="CBW15172.1"/>
    </source>
</evidence>
<keyword evidence="3" id="KW-0813">Transport</keyword>
<evidence type="ECO:0000256" key="9">
    <source>
        <dbReference type="SAM" id="Phobius"/>
    </source>
</evidence>
<protein>
    <recommendedName>
        <fullName evidence="12">ABC transporter permease</fullName>
    </recommendedName>
</protein>
<accession>A0AB33QLH8</accession>
<feature type="transmembrane region" description="Helical" evidence="9">
    <location>
        <begin position="334"/>
        <end position="353"/>
    </location>
</feature>
<evidence type="ECO:0000256" key="3">
    <source>
        <dbReference type="ARBA" id="ARBA00022448"/>
    </source>
</evidence>
<feature type="transmembrane region" description="Helical" evidence="9">
    <location>
        <begin position="129"/>
        <end position="147"/>
    </location>
</feature>
<dbReference type="SUPFAM" id="SSF81345">
    <property type="entry name" value="ABC transporter involved in vitamin B12 uptake, BtuC"/>
    <property type="match status" value="1"/>
</dbReference>
<dbReference type="GO" id="GO:0022857">
    <property type="term" value="F:transmembrane transporter activity"/>
    <property type="evidence" value="ECO:0007669"/>
    <property type="project" value="InterPro"/>
</dbReference>
<dbReference type="PANTHER" id="PTHR30472:SF27">
    <property type="entry name" value="PETROBACTIN IMPORT SYSTEM PERMEASE PROTEIN YCLN"/>
    <property type="match status" value="1"/>
</dbReference>
<sequence>MRSNLTAFFIRLKISRKLTALHLFSFPSICYSFCISKLFSFIMIKRRYLIFLLIVLSFVSLFLGVSTVNLQGLLNFEGNQWQIFFISRVPRLISILIAGASLSICGLVMQQLSRNRFVSPTTAGTMDSARLGILMAMLFFPTASMLLKTAIAVIVSFLGTLLFMTILSRLKFKDTIFVPLVGIMFGNIISSITAFIAYKEDLLQNLSGWLQGDFSLVMSGRYELLYFSIPTLIVAYLFAHRFSIVGMGKDFAVNLGLNYNQVLYLGLLIVAVVSSIIIVSVGVIPFLGLIIPNIVTLYLGDNLKKVLSHTALLGAVFVLFCDILGRSVIYPYEISINAVVGVFGSGIFLFLLLKRYRNG</sequence>
<dbReference type="FunFam" id="1.10.3470.10:FF:000004">
    <property type="entry name" value="Iron compound ABC transporter, permease"/>
    <property type="match status" value="1"/>
</dbReference>
<feature type="transmembrane region" description="Helical" evidence="9">
    <location>
        <begin position="21"/>
        <end position="42"/>
    </location>
</feature>
<comment type="similarity">
    <text evidence="2">Belongs to the binding-protein-dependent transport system permease family. FecCD subfamily.</text>
</comment>
<dbReference type="Proteomes" id="UP000007052">
    <property type="component" value="Chromosome"/>
</dbReference>
<evidence type="ECO:0000313" key="11">
    <source>
        <dbReference type="Proteomes" id="UP000007052"/>
    </source>
</evidence>
<dbReference type="InterPro" id="IPR037294">
    <property type="entry name" value="ABC_BtuC-like"/>
</dbReference>
<dbReference type="PANTHER" id="PTHR30472">
    <property type="entry name" value="FERRIC ENTEROBACTIN TRANSPORT SYSTEM PERMEASE PROTEIN"/>
    <property type="match status" value="1"/>
</dbReference>
<comment type="subcellular location">
    <subcellularLocation>
        <location evidence="1">Cell membrane</location>
        <topology evidence="1">Multi-pass membrane protein</topology>
    </subcellularLocation>
</comment>
<feature type="transmembrane region" description="Helical" evidence="9">
    <location>
        <begin position="224"/>
        <end position="242"/>
    </location>
</feature>
<dbReference type="KEGG" id="hpr:PARA_10660"/>
<keyword evidence="5 9" id="KW-0812">Transmembrane</keyword>
<keyword evidence="7" id="KW-0408">Iron</keyword>
<evidence type="ECO:0008006" key="12">
    <source>
        <dbReference type="Google" id="ProtNLM"/>
    </source>
</evidence>
<dbReference type="GO" id="GO:0033214">
    <property type="term" value="P:siderophore-iron import into cell"/>
    <property type="evidence" value="ECO:0007669"/>
    <property type="project" value="TreeGrafter"/>
</dbReference>
<dbReference type="AlphaFoldDB" id="A0AB33QLH8"/>
<evidence type="ECO:0000256" key="6">
    <source>
        <dbReference type="ARBA" id="ARBA00022989"/>
    </source>
</evidence>
<gene>
    <name evidence="10" type="ordered locus">PARA_10660</name>
</gene>
<evidence type="ECO:0000256" key="8">
    <source>
        <dbReference type="ARBA" id="ARBA00023136"/>
    </source>
</evidence>
<feature type="transmembrane region" description="Helical" evidence="9">
    <location>
        <begin position="48"/>
        <end position="68"/>
    </location>
</feature>
<feature type="transmembrane region" description="Helical" evidence="9">
    <location>
        <begin position="262"/>
        <end position="295"/>
    </location>
</feature>
<evidence type="ECO:0000256" key="7">
    <source>
        <dbReference type="ARBA" id="ARBA00023004"/>
    </source>
</evidence>
<name>A0AB33QLH8_HAEP3</name>
<keyword evidence="4" id="KW-1003">Cell membrane</keyword>
<evidence type="ECO:0000256" key="4">
    <source>
        <dbReference type="ARBA" id="ARBA00022475"/>
    </source>
</evidence>
<proteinExistence type="inferred from homology"/>
<dbReference type="Pfam" id="PF01032">
    <property type="entry name" value="FecCD"/>
    <property type="match status" value="1"/>
</dbReference>
<feature type="transmembrane region" description="Helical" evidence="9">
    <location>
        <begin position="176"/>
        <end position="198"/>
    </location>
</feature>
<dbReference type="InterPro" id="IPR000522">
    <property type="entry name" value="ABC_transptr_permease_BtuC"/>
</dbReference>
<keyword evidence="8 9" id="KW-0472">Membrane</keyword>
<dbReference type="Gene3D" id="1.10.3470.10">
    <property type="entry name" value="ABC transporter involved in vitamin B12 uptake, BtuC"/>
    <property type="match status" value="1"/>
</dbReference>